<gene>
    <name evidence="1" type="ORF">J1N35_015235</name>
</gene>
<evidence type="ECO:0000313" key="1">
    <source>
        <dbReference type="EMBL" id="KAH1098314.1"/>
    </source>
</evidence>
<keyword evidence="2" id="KW-1185">Reference proteome</keyword>
<dbReference type="OrthoDB" id="999432at2759"/>
<organism evidence="1 2">
    <name type="scientific">Gossypium stocksii</name>
    <dbReference type="NCBI Taxonomy" id="47602"/>
    <lineage>
        <taxon>Eukaryota</taxon>
        <taxon>Viridiplantae</taxon>
        <taxon>Streptophyta</taxon>
        <taxon>Embryophyta</taxon>
        <taxon>Tracheophyta</taxon>
        <taxon>Spermatophyta</taxon>
        <taxon>Magnoliopsida</taxon>
        <taxon>eudicotyledons</taxon>
        <taxon>Gunneridae</taxon>
        <taxon>Pentapetalae</taxon>
        <taxon>rosids</taxon>
        <taxon>malvids</taxon>
        <taxon>Malvales</taxon>
        <taxon>Malvaceae</taxon>
        <taxon>Malvoideae</taxon>
        <taxon>Gossypium</taxon>
    </lineage>
</organism>
<evidence type="ECO:0000313" key="2">
    <source>
        <dbReference type="Proteomes" id="UP000828251"/>
    </source>
</evidence>
<proteinExistence type="predicted"/>
<reference evidence="1 2" key="1">
    <citation type="journal article" date="2021" name="Plant Biotechnol. J.">
        <title>Multi-omics assisted identification of the key and species-specific regulatory components of drought-tolerant mechanisms in Gossypium stocksii.</title>
        <authorList>
            <person name="Yu D."/>
            <person name="Ke L."/>
            <person name="Zhang D."/>
            <person name="Wu Y."/>
            <person name="Sun Y."/>
            <person name="Mei J."/>
            <person name="Sun J."/>
            <person name="Sun Y."/>
        </authorList>
    </citation>
    <scope>NUCLEOTIDE SEQUENCE [LARGE SCALE GENOMIC DNA]</scope>
    <source>
        <strain evidence="2">cv. E1</strain>
        <tissue evidence="1">Leaf</tissue>
    </source>
</reference>
<accession>A0A9D4AA56</accession>
<sequence>MSWRIGRGIGILVWDDHWIPGKDTNKWSHRNDNEVKLVSDLIDTTNNMWKTDLVNCNFPADIAQKILQIPLAETSSADFQIWGRGYIPRLSALSCSSRSLANVKAFLD</sequence>
<dbReference type="AlphaFoldDB" id="A0A9D4AA56"/>
<protein>
    <submittedName>
        <fullName evidence="1">Uncharacterized protein</fullName>
    </submittedName>
</protein>
<dbReference type="EMBL" id="JAIQCV010000005">
    <property type="protein sequence ID" value="KAH1098314.1"/>
    <property type="molecule type" value="Genomic_DNA"/>
</dbReference>
<dbReference type="Proteomes" id="UP000828251">
    <property type="component" value="Unassembled WGS sequence"/>
</dbReference>
<name>A0A9D4AA56_9ROSI</name>
<comment type="caution">
    <text evidence="1">The sequence shown here is derived from an EMBL/GenBank/DDBJ whole genome shotgun (WGS) entry which is preliminary data.</text>
</comment>